<keyword evidence="2" id="KW-1185">Reference proteome</keyword>
<evidence type="ECO:0000313" key="2">
    <source>
        <dbReference type="Proteomes" id="UP000479710"/>
    </source>
</evidence>
<protein>
    <submittedName>
        <fullName evidence="1">Uncharacterized protein</fullName>
    </submittedName>
</protein>
<dbReference type="AlphaFoldDB" id="A0A6G1CG77"/>
<proteinExistence type="predicted"/>
<reference evidence="1 2" key="1">
    <citation type="submission" date="2019-11" db="EMBL/GenBank/DDBJ databases">
        <title>Whole genome sequence of Oryza granulata.</title>
        <authorList>
            <person name="Li W."/>
        </authorList>
    </citation>
    <scope>NUCLEOTIDE SEQUENCE [LARGE SCALE GENOMIC DNA]</scope>
    <source>
        <strain evidence="2">cv. Menghai</strain>
        <tissue evidence="1">Leaf</tissue>
    </source>
</reference>
<comment type="caution">
    <text evidence="1">The sequence shown here is derived from an EMBL/GenBank/DDBJ whole genome shotgun (WGS) entry which is preliminary data.</text>
</comment>
<dbReference type="EMBL" id="SPHZ02000009">
    <property type="protein sequence ID" value="KAF0898764.1"/>
    <property type="molecule type" value="Genomic_DNA"/>
</dbReference>
<accession>A0A6G1CG77</accession>
<gene>
    <name evidence="1" type="ORF">E2562_009369</name>
</gene>
<sequence>MSRLTTPLTYELEQRKLPDLPPTRINHVVAVDLHARCESSPRLGVAGDLTTDEDLSRRI</sequence>
<evidence type="ECO:0000313" key="1">
    <source>
        <dbReference type="EMBL" id="KAF0898764.1"/>
    </source>
</evidence>
<name>A0A6G1CG77_9ORYZ</name>
<dbReference type="Proteomes" id="UP000479710">
    <property type="component" value="Unassembled WGS sequence"/>
</dbReference>
<organism evidence="1 2">
    <name type="scientific">Oryza meyeriana var. granulata</name>
    <dbReference type="NCBI Taxonomy" id="110450"/>
    <lineage>
        <taxon>Eukaryota</taxon>
        <taxon>Viridiplantae</taxon>
        <taxon>Streptophyta</taxon>
        <taxon>Embryophyta</taxon>
        <taxon>Tracheophyta</taxon>
        <taxon>Spermatophyta</taxon>
        <taxon>Magnoliopsida</taxon>
        <taxon>Liliopsida</taxon>
        <taxon>Poales</taxon>
        <taxon>Poaceae</taxon>
        <taxon>BOP clade</taxon>
        <taxon>Oryzoideae</taxon>
        <taxon>Oryzeae</taxon>
        <taxon>Oryzinae</taxon>
        <taxon>Oryza</taxon>
        <taxon>Oryza meyeriana</taxon>
    </lineage>
</organism>